<dbReference type="SUPFAM" id="SSF53474">
    <property type="entry name" value="alpha/beta-Hydrolases"/>
    <property type="match status" value="1"/>
</dbReference>
<comment type="similarity">
    <text evidence="2">Belongs to the AB hydrolase superfamily. Lipase family.</text>
</comment>
<dbReference type="InterPro" id="IPR005152">
    <property type="entry name" value="Lipase_secreted"/>
</dbReference>
<feature type="signal peptide" evidence="2">
    <location>
        <begin position="1"/>
        <end position="20"/>
    </location>
</feature>
<dbReference type="Proteomes" id="UP000193560">
    <property type="component" value="Unassembled WGS sequence"/>
</dbReference>
<keyword evidence="1" id="KW-0378">Hydrolase</keyword>
<dbReference type="Pfam" id="PF03583">
    <property type="entry name" value="LIP"/>
    <property type="match status" value="1"/>
</dbReference>
<dbReference type="PANTHER" id="PTHR34853">
    <property type="match status" value="1"/>
</dbReference>
<dbReference type="PIRSF" id="PIRSF029171">
    <property type="entry name" value="Esterase_LipA"/>
    <property type="match status" value="1"/>
</dbReference>
<dbReference type="GO" id="GO:0016042">
    <property type="term" value="P:lipid catabolic process"/>
    <property type="evidence" value="ECO:0007669"/>
    <property type="project" value="UniProtKB-UniRule"/>
</dbReference>
<keyword evidence="4" id="KW-1185">Reference proteome</keyword>
<evidence type="ECO:0000256" key="2">
    <source>
        <dbReference type="PIRNR" id="PIRNR029171"/>
    </source>
</evidence>
<evidence type="ECO:0000313" key="4">
    <source>
        <dbReference type="Proteomes" id="UP000193560"/>
    </source>
</evidence>
<dbReference type="InterPro" id="IPR029058">
    <property type="entry name" value="AB_hydrolase_fold"/>
</dbReference>
<keyword evidence="2" id="KW-0732">Signal</keyword>
<protein>
    <submittedName>
        <fullName evidence="3">Secretory lipase-domain-containing protein</fullName>
    </submittedName>
</protein>
<proteinExistence type="inferred from homology"/>
<dbReference type="OrthoDB" id="2373480at2759"/>
<feature type="chain" id="PRO_5013434699" evidence="2">
    <location>
        <begin position="21"/>
        <end position="420"/>
    </location>
</feature>
<dbReference type="Gene3D" id="1.10.260.130">
    <property type="match status" value="1"/>
</dbReference>
<sequence>MYRSVLVIFFFYLTWVGVFAHSVQLPSTDPFYVPEAGFENEPPGKILRSRILPKNSLASLSPSNPKNIRTIYQLLYRTNDGLNLPVASVTTLIIPEGANLSRVVSFATAEDSTSPDCAPSYTFQLEMNPKNVWAQSEALHMNAILDQGWCIMMTDYESPKGFFGVGAMEGHAILDGIRAVLSSEKLTRLRPNADVQMWGYSGGALATSWAAQLQASYAPELIILGTAIGGIPVDQNATFNLIQGSVWNVMTFSVFHSYEKQYPDVASYMNTILRPELRAKYEHISNFCLSTADLATIDTVSAHSQALDMRTYVTRPDYLNDPIVKRHLETNRVGQMDTPIMPIYMFVAEKDETVSYKDVLNLYTKWCSSGANIQFAKDRSATHTSLLRAAGPSVIRFLERVFDKADRDAGCHSITTDFTV</sequence>
<reference evidence="3 4" key="1">
    <citation type="submission" date="2016-07" db="EMBL/GenBank/DDBJ databases">
        <title>Pervasive Adenine N6-methylation of Active Genes in Fungi.</title>
        <authorList>
            <consortium name="DOE Joint Genome Institute"/>
            <person name="Mondo S.J."/>
            <person name="Dannebaum R.O."/>
            <person name="Kuo R.C."/>
            <person name="Labutti K."/>
            <person name="Haridas S."/>
            <person name="Kuo A."/>
            <person name="Salamov A."/>
            <person name="Ahrendt S.R."/>
            <person name="Lipzen A."/>
            <person name="Sullivan W."/>
            <person name="Andreopoulos W.B."/>
            <person name="Clum A."/>
            <person name="Lindquist E."/>
            <person name="Daum C."/>
            <person name="Ramamoorthy G.K."/>
            <person name="Gryganskyi A."/>
            <person name="Culley D."/>
            <person name="Magnuson J.K."/>
            <person name="James T.Y."/>
            <person name="O'Malley M.A."/>
            <person name="Stajich J.E."/>
            <person name="Spatafora J.W."/>
            <person name="Visel A."/>
            <person name="Grigoriev I.V."/>
        </authorList>
    </citation>
    <scope>NUCLEOTIDE SEQUENCE [LARGE SCALE GENOMIC DNA]</scope>
    <source>
        <strain evidence="3 4">NRRL 1336</strain>
    </source>
</reference>
<gene>
    <name evidence="3" type="ORF">BCR42DRAFT_414000</name>
</gene>
<name>A0A1X2IID5_9FUNG</name>
<evidence type="ECO:0000313" key="3">
    <source>
        <dbReference type="EMBL" id="ORZ17142.1"/>
    </source>
</evidence>
<dbReference type="AlphaFoldDB" id="A0A1X2IID5"/>
<dbReference type="GO" id="GO:0004806">
    <property type="term" value="F:triacylglycerol lipase activity"/>
    <property type="evidence" value="ECO:0007669"/>
    <property type="project" value="UniProtKB-UniRule"/>
</dbReference>
<organism evidence="3 4">
    <name type="scientific">Absidia repens</name>
    <dbReference type="NCBI Taxonomy" id="90262"/>
    <lineage>
        <taxon>Eukaryota</taxon>
        <taxon>Fungi</taxon>
        <taxon>Fungi incertae sedis</taxon>
        <taxon>Mucoromycota</taxon>
        <taxon>Mucoromycotina</taxon>
        <taxon>Mucoromycetes</taxon>
        <taxon>Mucorales</taxon>
        <taxon>Cunninghamellaceae</taxon>
        <taxon>Absidia</taxon>
    </lineage>
</organism>
<dbReference type="Gene3D" id="3.40.50.1820">
    <property type="entry name" value="alpha/beta hydrolase"/>
    <property type="match status" value="1"/>
</dbReference>
<dbReference type="PANTHER" id="PTHR34853:SF5">
    <property type="entry name" value="LIP-DOMAIN-CONTAINING PROTEIN-RELATED"/>
    <property type="match status" value="1"/>
</dbReference>
<evidence type="ECO:0000256" key="1">
    <source>
        <dbReference type="ARBA" id="ARBA00022801"/>
    </source>
</evidence>
<comment type="caution">
    <text evidence="3">The sequence shown here is derived from an EMBL/GenBank/DDBJ whole genome shotgun (WGS) entry which is preliminary data.</text>
</comment>
<accession>A0A1X2IID5</accession>
<dbReference type="EMBL" id="MCGE01000010">
    <property type="protein sequence ID" value="ORZ17142.1"/>
    <property type="molecule type" value="Genomic_DNA"/>
</dbReference>